<gene>
    <name evidence="1" type="ORF">WAB15_26060</name>
</gene>
<dbReference type="Proteomes" id="UP001626628">
    <property type="component" value="Chromosome"/>
</dbReference>
<sequence>MTPKAAERLDGFARSVTASSVLTGSGLRACDAAAEAVAPAAWTVRAAAGAGVLATAMPLVKVVPISADVRAATLTRVFLTMLSPS</sequence>
<keyword evidence="2" id="KW-1185">Reference proteome</keyword>
<dbReference type="RefSeq" id="WP_407289372.1">
    <property type="nucleotide sequence ID" value="NZ_CP147982.1"/>
</dbReference>
<evidence type="ECO:0000313" key="1">
    <source>
        <dbReference type="EMBL" id="WXK79176.1"/>
    </source>
</evidence>
<name>A0ABZ2QSB8_9ACTN</name>
<proteinExistence type="predicted"/>
<reference evidence="1 2" key="1">
    <citation type="submission" date="2024-03" db="EMBL/GenBank/DDBJ databases">
        <title>The complete genome of Streptomyces sirii sp.nov.</title>
        <authorList>
            <person name="Zakalyukina Y.V."/>
            <person name="Belik A.R."/>
            <person name="Biryukov M.V."/>
            <person name="Baturina O.A."/>
            <person name="Kabilov M.R."/>
        </authorList>
    </citation>
    <scope>NUCLEOTIDE SEQUENCE [LARGE SCALE GENOMIC DNA]</scope>
    <source>
        <strain evidence="1 2">BP-8</strain>
    </source>
</reference>
<protein>
    <submittedName>
        <fullName evidence="1">Uncharacterized protein</fullName>
    </submittedName>
</protein>
<organism evidence="1 2">
    <name type="scientific">Streptomyces sirii</name>
    <dbReference type="NCBI Taxonomy" id="3127701"/>
    <lineage>
        <taxon>Bacteria</taxon>
        <taxon>Bacillati</taxon>
        <taxon>Actinomycetota</taxon>
        <taxon>Actinomycetes</taxon>
        <taxon>Kitasatosporales</taxon>
        <taxon>Streptomycetaceae</taxon>
        <taxon>Streptomyces</taxon>
    </lineage>
</organism>
<dbReference type="EMBL" id="CP147982">
    <property type="protein sequence ID" value="WXK79176.1"/>
    <property type="molecule type" value="Genomic_DNA"/>
</dbReference>
<evidence type="ECO:0000313" key="2">
    <source>
        <dbReference type="Proteomes" id="UP001626628"/>
    </source>
</evidence>
<accession>A0ABZ2QSB8</accession>